<dbReference type="STRING" id="1714264.BTO30_10830"/>
<sequence>MSSTSMYKRCCHYDGKIVRLTEHDGKIHIAEMTNVNREFVWLRPVGNWRGFGLGYPMALAFIAGITLASAPF</sequence>
<dbReference type="EMBL" id="MSDU01000022">
    <property type="protein sequence ID" value="OLN22234.1"/>
    <property type="molecule type" value="Genomic_DNA"/>
</dbReference>
<reference evidence="2 3" key="1">
    <citation type="submission" date="2016-12" db="EMBL/GenBank/DDBJ databases">
        <title>Domibacillus antri genome sequencing.</title>
        <authorList>
            <person name="Verma A."/>
            <person name="Krishnamurthi S."/>
        </authorList>
    </citation>
    <scope>NUCLEOTIDE SEQUENCE [LARGE SCALE GENOMIC DNA]</scope>
    <source>
        <strain evidence="2 3">XD80</strain>
    </source>
</reference>
<evidence type="ECO:0000256" key="1">
    <source>
        <dbReference type="SAM" id="Phobius"/>
    </source>
</evidence>
<dbReference type="RefSeq" id="WP_075398744.1">
    <property type="nucleotide sequence ID" value="NZ_MSDU01000022.1"/>
</dbReference>
<keyword evidence="1" id="KW-0812">Transmembrane</keyword>
<protein>
    <submittedName>
        <fullName evidence="2">Uncharacterized protein</fullName>
    </submittedName>
</protein>
<gene>
    <name evidence="2" type="ORF">BTO30_10830</name>
</gene>
<dbReference type="AlphaFoldDB" id="A0A1Q8Q4F3"/>
<keyword evidence="1" id="KW-1133">Transmembrane helix</keyword>
<name>A0A1Q8Q4F3_9BACI</name>
<dbReference type="OrthoDB" id="2991597at2"/>
<keyword evidence="1" id="KW-0472">Membrane</keyword>
<proteinExistence type="predicted"/>
<keyword evidence="3" id="KW-1185">Reference proteome</keyword>
<accession>A0A1Q8Q4F3</accession>
<feature type="transmembrane region" description="Helical" evidence="1">
    <location>
        <begin position="51"/>
        <end position="70"/>
    </location>
</feature>
<organism evidence="2 3">
    <name type="scientific">Domibacillus antri</name>
    <dbReference type="NCBI Taxonomy" id="1714264"/>
    <lineage>
        <taxon>Bacteria</taxon>
        <taxon>Bacillati</taxon>
        <taxon>Bacillota</taxon>
        <taxon>Bacilli</taxon>
        <taxon>Bacillales</taxon>
        <taxon>Bacillaceae</taxon>
        <taxon>Domibacillus</taxon>
    </lineage>
</organism>
<comment type="caution">
    <text evidence="2">The sequence shown here is derived from an EMBL/GenBank/DDBJ whole genome shotgun (WGS) entry which is preliminary data.</text>
</comment>
<dbReference type="Proteomes" id="UP000185568">
    <property type="component" value="Unassembled WGS sequence"/>
</dbReference>
<evidence type="ECO:0000313" key="2">
    <source>
        <dbReference type="EMBL" id="OLN22234.1"/>
    </source>
</evidence>
<evidence type="ECO:0000313" key="3">
    <source>
        <dbReference type="Proteomes" id="UP000185568"/>
    </source>
</evidence>